<dbReference type="InterPro" id="IPR025662">
    <property type="entry name" value="Sigma_54_int_dom_ATP-bd_1"/>
</dbReference>
<dbReference type="Gene3D" id="1.10.8.60">
    <property type="match status" value="1"/>
</dbReference>
<dbReference type="EMBL" id="CP000252">
    <property type="protein sequence ID" value="ABC76847.1"/>
    <property type="molecule type" value="Genomic_DNA"/>
</dbReference>
<keyword evidence="2" id="KW-0547">Nucleotide-binding</keyword>
<proteinExistence type="predicted"/>
<dbReference type="KEGG" id="sat:SYN_01466"/>
<dbReference type="PROSITE" id="PS50110">
    <property type="entry name" value="RESPONSE_REGULATORY"/>
    <property type="match status" value="1"/>
</dbReference>
<dbReference type="InterPro" id="IPR002197">
    <property type="entry name" value="HTH_Fis"/>
</dbReference>
<evidence type="ECO:0000313" key="11">
    <source>
        <dbReference type="EMBL" id="ABC76847.1"/>
    </source>
</evidence>
<dbReference type="PROSITE" id="PS00676">
    <property type="entry name" value="SIGMA54_INTERACT_2"/>
    <property type="match status" value="1"/>
</dbReference>
<feature type="domain" description="Response regulatory" evidence="10">
    <location>
        <begin position="7"/>
        <end position="121"/>
    </location>
</feature>
<reference evidence="11 12" key="1">
    <citation type="journal article" date="2007" name="Proc. Natl. Acad. Sci. U.S.A.">
        <title>The genome of Syntrophus aciditrophicus: life at the thermodynamic limit of microbial growth.</title>
        <authorList>
            <person name="McInerney M.J."/>
            <person name="Rohlin L."/>
            <person name="Mouttaki H."/>
            <person name="Kim U."/>
            <person name="Krupp R.S."/>
            <person name="Rios-Hernandez L."/>
            <person name="Sieber J."/>
            <person name="Struchtemeyer C.G."/>
            <person name="Bhattacharyya A."/>
            <person name="Campbell J.W."/>
            <person name="Gunsalus R.P."/>
        </authorList>
    </citation>
    <scope>NUCLEOTIDE SEQUENCE [LARGE SCALE GENOMIC DNA]</scope>
    <source>
        <strain evidence="11 12">SB</strain>
    </source>
</reference>
<dbReference type="PROSITE" id="PS00675">
    <property type="entry name" value="SIGMA54_INTERACT_1"/>
    <property type="match status" value="1"/>
</dbReference>
<evidence type="ECO:0000256" key="1">
    <source>
        <dbReference type="ARBA" id="ARBA00022553"/>
    </source>
</evidence>
<dbReference type="Pfam" id="PF02954">
    <property type="entry name" value="HTH_8"/>
    <property type="match status" value="1"/>
</dbReference>
<evidence type="ECO:0000256" key="6">
    <source>
        <dbReference type="ARBA" id="ARBA00023125"/>
    </source>
</evidence>
<dbReference type="Gene3D" id="3.40.50.300">
    <property type="entry name" value="P-loop containing nucleotide triphosphate hydrolases"/>
    <property type="match status" value="1"/>
</dbReference>
<dbReference type="PROSITE" id="PS50045">
    <property type="entry name" value="SIGMA54_INTERACT_4"/>
    <property type="match status" value="1"/>
</dbReference>
<dbReference type="FunFam" id="3.40.50.2300:FF:000018">
    <property type="entry name" value="DNA-binding transcriptional regulator NtrC"/>
    <property type="match status" value="1"/>
</dbReference>
<keyword evidence="1 8" id="KW-0597">Phosphoprotein</keyword>
<dbReference type="InterPro" id="IPR025944">
    <property type="entry name" value="Sigma_54_int_dom_CS"/>
</dbReference>
<dbReference type="GO" id="GO:0006355">
    <property type="term" value="P:regulation of DNA-templated transcription"/>
    <property type="evidence" value="ECO:0007669"/>
    <property type="project" value="InterPro"/>
</dbReference>
<dbReference type="eggNOG" id="COG2204">
    <property type="taxonomic scope" value="Bacteria"/>
</dbReference>
<dbReference type="InterPro" id="IPR011006">
    <property type="entry name" value="CheY-like_superfamily"/>
</dbReference>
<keyword evidence="12" id="KW-1185">Reference proteome</keyword>
<evidence type="ECO:0000256" key="8">
    <source>
        <dbReference type="PROSITE-ProRule" id="PRU00169"/>
    </source>
</evidence>
<accession>Q2LRZ0</accession>
<dbReference type="SUPFAM" id="SSF52540">
    <property type="entry name" value="P-loop containing nucleoside triphosphate hydrolases"/>
    <property type="match status" value="1"/>
</dbReference>
<keyword evidence="3" id="KW-0067">ATP-binding</keyword>
<evidence type="ECO:0000256" key="5">
    <source>
        <dbReference type="ARBA" id="ARBA00023015"/>
    </source>
</evidence>
<dbReference type="Pfam" id="PF00158">
    <property type="entry name" value="Sigma54_activat"/>
    <property type="match status" value="1"/>
</dbReference>
<dbReference type="InterPro" id="IPR002078">
    <property type="entry name" value="Sigma_54_int"/>
</dbReference>
<evidence type="ECO:0000259" key="10">
    <source>
        <dbReference type="PROSITE" id="PS50110"/>
    </source>
</evidence>
<dbReference type="FunFam" id="3.40.50.300:FF:000006">
    <property type="entry name" value="DNA-binding transcriptional regulator NtrC"/>
    <property type="match status" value="1"/>
</dbReference>
<dbReference type="GO" id="GO:0043565">
    <property type="term" value="F:sequence-specific DNA binding"/>
    <property type="evidence" value="ECO:0007669"/>
    <property type="project" value="InterPro"/>
</dbReference>
<dbReference type="InterPro" id="IPR009057">
    <property type="entry name" value="Homeodomain-like_sf"/>
</dbReference>
<dbReference type="InterPro" id="IPR003593">
    <property type="entry name" value="AAA+_ATPase"/>
</dbReference>
<dbReference type="InterPro" id="IPR025943">
    <property type="entry name" value="Sigma_54_int_dom_ATP-bd_2"/>
</dbReference>
<evidence type="ECO:0000256" key="2">
    <source>
        <dbReference type="ARBA" id="ARBA00022741"/>
    </source>
</evidence>
<evidence type="ECO:0000256" key="3">
    <source>
        <dbReference type="ARBA" id="ARBA00022840"/>
    </source>
</evidence>
<dbReference type="SMART" id="SM00382">
    <property type="entry name" value="AAA"/>
    <property type="match status" value="1"/>
</dbReference>
<dbReference type="CDD" id="cd00009">
    <property type="entry name" value="AAA"/>
    <property type="match status" value="1"/>
</dbReference>
<dbReference type="AlphaFoldDB" id="Q2LRZ0"/>
<gene>
    <name evidence="11" type="ORF">SYN_01466</name>
</gene>
<dbReference type="Gene3D" id="3.40.50.2300">
    <property type="match status" value="1"/>
</dbReference>
<dbReference type="GO" id="GO:0005524">
    <property type="term" value="F:ATP binding"/>
    <property type="evidence" value="ECO:0007669"/>
    <property type="project" value="UniProtKB-KW"/>
</dbReference>
<evidence type="ECO:0000313" key="12">
    <source>
        <dbReference type="Proteomes" id="UP000001933"/>
    </source>
</evidence>
<feature type="modified residue" description="4-aspartylphosphate" evidence="8">
    <location>
        <position position="56"/>
    </location>
</feature>
<dbReference type="Gene3D" id="1.10.10.60">
    <property type="entry name" value="Homeodomain-like"/>
    <property type="match status" value="1"/>
</dbReference>
<dbReference type="SMART" id="SM00448">
    <property type="entry name" value="REC"/>
    <property type="match status" value="1"/>
</dbReference>
<sequence length="473" mass="53137">MEMKEARILVVDDDTSMRMALCETLESCGYCIETASNGLEALKKFRKGAFEAVITDMRMPGMGGMEVLKTIKKISPESPVILITAYGTVNTAVEAMKEGASDFIMKPFSLEDIEFVVKNVMATYEEKEFRESKPVEKMTFTDREIITEDEKILGILEFLKTVAQSKSSVLIQGESGTGKELFARYLYLHSSRRHMPFVAINCAAIPDNLLESEMFGFEKGAFTGAIQRKVGKFELANGGTLLLDEVTEMTPHLQAKLLRVIQEKEIDRLGGKMPLPVDVRIIATTNADVRKCIEEKTFREDLYYRLNVIPLKIPPLRERKGDVELLGSYFLKKYSNLNEKPLPVFANGTLKRLNAYDWPGNVRELENVIERAVLVCGGNVVLPEHLYLEDQGSVSPAAEEKTSCSLEEVSTDISGIDLSRGMTIWEMEKELIFSTLDKVKGNKTRASEILGISVRTMRNKLQEYQMKASLTSE</sequence>
<dbReference type="Pfam" id="PF00072">
    <property type="entry name" value="Response_reg"/>
    <property type="match status" value="1"/>
</dbReference>
<dbReference type="SUPFAM" id="SSF52172">
    <property type="entry name" value="CheY-like"/>
    <property type="match status" value="1"/>
</dbReference>
<feature type="domain" description="Sigma-54 factor interaction" evidence="9">
    <location>
        <begin position="145"/>
        <end position="374"/>
    </location>
</feature>
<dbReference type="Proteomes" id="UP000001933">
    <property type="component" value="Chromosome"/>
</dbReference>
<dbReference type="InterPro" id="IPR058031">
    <property type="entry name" value="AAA_lid_NorR"/>
</dbReference>
<evidence type="ECO:0000256" key="4">
    <source>
        <dbReference type="ARBA" id="ARBA00023012"/>
    </source>
</evidence>
<dbReference type="GO" id="GO:0000160">
    <property type="term" value="P:phosphorelay signal transduction system"/>
    <property type="evidence" value="ECO:0007669"/>
    <property type="project" value="UniProtKB-KW"/>
</dbReference>
<evidence type="ECO:0000259" key="9">
    <source>
        <dbReference type="PROSITE" id="PS50045"/>
    </source>
</evidence>
<dbReference type="Pfam" id="PF25601">
    <property type="entry name" value="AAA_lid_14"/>
    <property type="match status" value="1"/>
</dbReference>
<dbReference type="PANTHER" id="PTHR32071:SF21">
    <property type="entry name" value="TRANSCRIPTIONAL REGULATORY PROTEIN FLGR"/>
    <property type="match status" value="1"/>
</dbReference>
<dbReference type="HOGENOM" id="CLU_000445_0_6_7"/>
<keyword evidence="6" id="KW-0238">DNA-binding</keyword>
<protein>
    <submittedName>
        <fullName evidence="11">Sigma-54 dependent transcriptional regulator</fullName>
    </submittedName>
</protein>
<dbReference type="STRING" id="56780.SYN_01466"/>
<keyword evidence="5" id="KW-0805">Transcription regulation</keyword>
<dbReference type="PROSITE" id="PS00688">
    <property type="entry name" value="SIGMA54_INTERACT_3"/>
    <property type="match status" value="1"/>
</dbReference>
<dbReference type="InParanoid" id="Q2LRZ0"/>
<dbReference type="InterPro" id="IPR027417">
    <property type="entry name" value="P-loop_NTPase"/>
</dbReference>
<evidence type="ECO:0000256" key="7">
    <source>
        <dbReference type="ARBA" id="ARBA00023163"/>
    </source>
</evidence>
<keyword evidence="4" id="KW-0902">Two-component regulatory system</keyword>
<dbReference type="SUPFAM" id="SSF46689">
    <property type="entry name" value="Homeodomain-like"/>
    <property type="match status" value="1"/>
</dbReference>
<name>Q2LRZ0_SYNAS</name>
<dbReference type="PRINTS" id="PR01590">
    <property type="entry name" value="HTHFIS"/>
</dbReference>
<dbReference type="PANTHER" id="PTHR32071">
    <property type="entry name" value="TRANSCRIPTIONAL REGULATORY PROTEIN"/>
    <property type="match status" value="1"/>
</dbReference>
<organism evidence="11 12">
    <name type="scientific">Syntrophus aciditrophicus (strain SB)</name>
    <dbReference type="NCBI Taxonomy" id="56780"/>
    <lineage>
        <taxon>Bacteria</taxon>
        <taxon>Pseudomonadati</taxon>
        <taxon>Thermodesulfobacteriota</taxon>
        <taxon>Syntrophia</taxon>
        <taxon>Syntrophales</taxon>
        <taxon>Syntrophaceae</taxon>
        <taxon>Syntrophus</taxon>
    </lineage>
</organism>
<keyword evidence="7" id="KW-0804">Transcription</keyword>
<dbReference type="InterPro" id="IPR001789">
    <property type="entry name" value="Sig_transdc_resp-reg_receiver"/>
</dbReference>